<evidence type="ECO:0000256" key="3">
    <source>
        <dbReference type="ARBA" id="ARBA00023157"/>
    </source>
</evidence>
<evidence type="ECO:0000313" key="8">
    <source>
        <dbReference type="Proteomes" id="UP001162640"/>
    </source>
</evidence>
<keyword evidence="3" id="KW-1015">Disulfide bond</keyword>
<dbReference type="PROSITE" id="PS00139">
    <property type="entry name" value="THIOL_PROTEASE_CYS"/>
    <property type="match status" value="1"/>
</dbReference>
<dbReference type="GO" id="GO:0006508">
    <property type="term" value="P:proteolysis"/>
    <property type="evidence" value="ECO:0007669"/>
    <property type="project" value="InterPro"/>
</dbReference>
<feature type="domain" description="Cathepsin propeptide inhibitor" evidence="6">
    <location>
        <begin position="35"/>
        <end position="90"/>
    </location>
</feature>
<dbReference type="GO" id="GO:0008234">
    <property type="term" value="F:cysteine-type peptidase activity"/>
    <property type="evidence" value="ECO:0007669"/>
    <property type="project" value="InterPro"/>
</dbReference>
<evidence type="ECO:0000259" key="6">
    <source>
        <dbReference type="SMART" id="SM00848"/>
    </source>
</evidence>
<comment type="caution">
    <text evidence="7">The sequence shown here is derived from an EMBL/GenBank/DDBJ whole genome shotgun (WGS) entry which is preliminary data.</text>
</comment>
<dbReference type="PANTHER" id="PTHR12411">
    <property type="entry name" value="CYSTEINE PROTEASE FAMILY C1-RELATED"/>
    <property type="match status" value="1"/>
</dbReference>
<gene>
    <name evidence="7" type="ORF">TL16_g08107</name>
</gene>
<evidence type="ECO:0000313" key="7">
    <source>
        <dbReference type="EMBL" id="GMH79331.1"/>
    </source>
</evidence>
<organism evidence="7 8">
    <name type="scientific">Triparma laevis f. inornata</name>
    <dbReference type="NCBI Taxonomy" id="1714386"/>
    <lineage>
        <taxon>Eukaryota</taxon>
        <taxon>Sar</taxon>
        <taxon>Stramenopiles</taxon>
        <taxon>Ochrophyta</taxon>
        <taxon>Bolidophyceae</taxon>
        <taxon>Parmales</taxon>
        <taxon>Triparmaceae</taxon>
        <taxon>Triparma</taxon>
    </lineage>
</organism>
<sequence length="343" mass="37160">MKFSLALIAAFAFAAHATSTFDSNSFDREYYEVKFVDWMLKHDVTLSGTEFVERLKIFADAEDHITAHNTAGHSWTLAHNQFSHLTKDEFRKAAGLGVNVPKHVESRTGMNPFHTPKGLRGSKTTTADSVDWVDKGSVTGVKDQGSCGSCWSFSTTGALEGAYYNKYGNLQSFSEQMLVDCDTYDSGCNGGLMDYAFQWIQENEGLCAEADYPYTSGGGTSGSCQSSCTPVEGSAPTKWTDVDQSDASMMEALNVGPVSIAIEADETNFQYYSSGVLTASCGTNLDHGVLAVGYGTMDGTDYYRVKNSWGETWGADGYIYLERNSAQTGGQCGMLMAASYPSL</sequence>
<proteinExistence type="inferred from homology"/>
<keyword evidence="2" id="KW-0865">Zymogen</keyword>
<dbReference type="SMART" id="SM00645">
    <property type="entry name" value="Pept_C1"/>
    <property type="match status" value="1"/>
</dbReference>
<dbReference type="Gene3D" id="3.90.70.10">
    <property type="entry name" value="Cysteine proteinases"/>
    <property type="match status" value="1"/>
</dbReference>
<feature type="chain" id="PRO_5040808814" evidence="4">
    <location>
        <begin position="18"/>
        <end position="343"/>
    </location>
</feature>
<dbReference type="SMART" id="SM00848">
    <property type="entry name" value="Inhibitor_I29"/>
    <property type="match status" value="1"/>
</dbReference>
<dbReference type="EMBL" id="BLQM01000264">
    <property type="protein sequence ID" value="GMH79331.1"/>
    <property type="molecule type" value="Genomic_DNA"/>
</dbReference>
<dbReference type="FunFam" id="3.90.70.10:FF:000332">
    <property type="entry name" value="Cathepsin L1"/>
    <property type="match status" value="1"/>
</dbReference>
<dbReference type="InterPro" id="IPR025660">
    <property type="entry name" value="Pept_his_AS"/>
</dbReference>
<dbReference type="AlphaFoldDB" id="A0A9W7AWW1"/>
<accession>A0A9W7AWW1</accession>
<dbReference type="InterPro" id="IPR013201">
    <property type="entry name" value="Prot_inhib_I29"/>
</dbReference>
<dbReference type="Pfam" id="PF00112">
    <property type="entry name" value="Peptidase_C1"/>
    <property type="match status" value="1"/>
</dbReference>
<feature type="signal peptide" evidence="4">
    <location>
        <begin position="1"/>
        <end position="17"/>
    </location>
</feature>
<dbReference type="InterPro" id="IPR000169">
    <property type="entry name" value="Pept_cys_AS"/>
</dbReference>
<reference evidence="8" key="1">
    <citation type="journal article" date="2023" name="Commun. Biol.">
        <title>Genome analysis of Parmales, the sister group of diatoms, reveals the evolutionary specialization of diatoms from phago-mixotrophs to photoautotrophs.</title>
        <authorList>
            <person name="Ban H."/>
            <person name="Sato S."/>
            <person name="Yoshikawa S."/>
            <person name="Yamada K."/>
            <person name="Nakamura Y."/>
            <person name="Ichinomiya M."/>
            <person name="Sato N."/>
            <person name="Blanc-Mathieu R."/>
            <person name="Endo H."/>
            <person name="Kuwata A."/>
            <person name="Ogata H."/>
        </authorList>
    </citation>
    <scope>NUCLEOTIDE SEQUENCE [LARGE SCALE GENOMIC DNA]</scope>
</reference>
<comment type="similarity">
    <text evidence="1">Belongs to the peptidase C1 family.</text>
</comment>
<keyword evidence="4" id="KW-0732">Signal</keyword>
<protein>
    <submittedName>
        <fullName evidence="7">Uncharacterized protein</fullName>
    </submittedName>
</protein>
<evidence type="ECO:0000256" key="2">
    <source>
        <dbReference type="ARBA" id="ARBA00023145"/>
    </source>
</evidence>
<dbReference type="InterPro" id="IPR039417">
    <property type="entry name" value="Peptidase_C1A_papain-like"/>
</dbReference>
<feature type="domain" description="Peptidase C1A papain C-terminal" evidence="5">
    <location>
        <begin position="126"/>
        <end position="342"/>
    </location>
</feature>
<dbReference type="InterPro" id="IPR000668">
    <property type="entry name" value="Peptidase_C1A_C"/>
</dbReference>
<evidence type="ECO:0000259" key="5">
    <source>
        <dbReference type="SMART" id="SM00645"/>
    </source>
</evidence>
<dbReference type="CDD" id="cd02248">
    <property type="entry name" value="Peptidase_C1A"/>
    <property type="match status" value="1"/>
</dbReference>
<evidence type="ECO:0000256" key="4">
    <source>
        <dbReference type="SAM" id="SignalP"/>
    </source>
</evidence>
<dbReference type="SUPFAM" id="SSF54001">
    <property type="entry name" value="Cysteine proteinases"/>
    <property type="match status" value="1"/>
</dbReference>
<dbReference type="PROSITE" id="PS00639">
    <property type="entry name" value="THIOL_PROTEASE_HIS"/>
    <property type="match status" value="1"/>
</dbReference>
<evidence type="ECO:0000256" key="1">
    <source>
        <dbReference type="ARBA" id="ARBA00008455"/>
    </source>
</evidence>
<dbReference type="Pfam" id="PF08246">
    <property type="entry name" value="Inhibitor_I29"/>
    <property type="match status" value="1"/>
</dbReference>
<dbReference type="InterPro" id="IPR038765">
    <property type="entry name" value="Papain-like_cys_pep_sf"/>
</dbReference>
<dbReference type="Proteomes" id="UP001162640">
    <property type="component" value="Unassembled WGS sequence"/>
</dbReference>
<name>A0A9W7AWW1_9STRA</name>
<dbReference type="InterPro" id="IPR013128">
    <property type="entry name" value="Peptidase_C1A"/>
</dbReference>
<dbReference type="PRINTS" id="PR00705">
    <property type="entry name" value="PAPAIN"/>
</dbReference>